<protein>
    <recommendedName>
        <fullName evidence="3">Glycosyltransferase</fullName>
    </recommendedName>
</protein>
<sequence>MSKPSLLFVSNVAPDANGYGASIRAWHQISWLSKHYSIDLEIASARISDIERGIPSDLYPLCNRITLTPCFGRSWPIGDVIKSARPKYFSLIAEALWPYAGESIEYDSWVRWKLRERYKAGNYHAVHIFRLPCLRIAQAVVPVLARRPDRIVIDWDDVESCALERRIKQQKLQMGRLVTAVHRITAWRYKKMERYSLEFCDNVTVCSESDRKFVAEIYATRKVAVVPNVMSLPTAPLAPRCIEDEINLLFVGALNYEPNIHGLQYFMGSILPMIRLGTQKRVRLVIVGRSPSKIIQNLVASVALVEIHANVPTLESFYADADIAIVPLLNGGGTRLKILEAFGYGRAVVSTSIGAEGIEAEPGKQLLIGDTADAFAAQCLELIASTERREQLAQAGRQLVVEKYGPQALAAALTAVYG</sequence>
<evidence type="ECO:0008006" key="3">
    <source>
        <dbReference type="Google" id="ProtNLM"/>
    </source>
</evidence>
<organism evidence="1 2">
    <name type="scientific">Candidatus Contendobacter odensis Run_B_J11</name>
    <dbReference type="NCBI Taxonomy" id="1400861"/>
    <lineage>
        <taxon>Bacteria</taxon>
        <taxon>Pseudomonadati</taxon>
        <taxon>Pseudomonadota</taxon>
        <taxon>Gammaproteobacteria</taxon>
        <taxon>Candidatus Competibacteraceae</taxon>
        <taxon>Candidatus Contendibacter</taxon>
    </lineage>
</organism>
<dbReference type="OrthoDB" id="9807209at2"/>
<dbReference type="PANTHER" id="PTHR12526:SF600">
    <property type="entry name" value="GLYCOSYL TRANSFERASE GROUP 1"/>
    <property type="match status" value="1"/>
</dbReference>
<keyword evidence="2" id="KW-1185">Reference proteome</keyword>
<dbReference type="RefSeq" id="WP_081756019.1">
    <property type="nucleotide sequence ID" value="NZ_CBTK010000002.1"/>
</dbReference>
<evidence type="ECO:0000313" key="1">
    <source>
        <dbReference type="EMBL" id="CDH43070.1"/>
    </source>
</evidence>
<dbReference type="PANTHER" id="PTHR12526">
    <property type="entry name" value="GLYCOSYLTRANSFERASE"/>
    <property type="match status" value="1"/>
</dbReference>
<name>A0A7U7G7R1_9GAMM</name>
<dbReference type="EMBL" id="CBTK010000002">
    <property type="protein sequence ID" value="CDH43070.1"/>
    <property type="molecule type" value="Genomic_DNA"/>
</dbReference>
<dbReference type="Pfam" id="PF13692">
    <property type="entry name" value="Glyco_trans_1_4"/>
    <property type="match status" value="1"/>
</dbReference>
<gene>
    <name evidence="1" type="ORF">BN874_100023</name>
</gene>
<evidence type="ECO:0000313" key="2">
    <source>
        <dbReference type="Proteomes" id="UP000019184"/>
    </source>
</evidence>
<dbReference type="Gene3D" id="3.40.50.2000">
    <property type="entry name" value="Glycogen Phosphorylase B"/>
    <property type="match status" value="2"/>
</dbReference>
<comment type="caution">
    <text evidence="1">The sequence shown here is derived from an EMBL/GenBank/DDBJ whole genome shotgun (WGS) entry which is preliminary data.</text>
</comment>
<reference evidence="1 2" key="1">
    <citation type="journal article" date="2014" name="ISME J.">
        <title>Candidatus Competibacter-lineage genomes retrieved from metagenomes reveal functional metabolic diversity.</title>
        <authorList>
            <person name="McIlroy S.J."/>
            <person name="Albertsen M."/>
            <person name="Andresen E.K."/>
            <person name="Saunders A.M."/>
            <person name="Kristiansen R."/>
            <person name="Stokholm-Bjerregaard M."/>
            <person name="Nielsen K.L."/>
            <person name="Nielsen P.H."/>
        </authorList>
    </citation>
    <scope>NUCLEOTIDE SEQUENCE [LARGE SCALE GENOMIC DNA]</scope>
    <source>
        <strain evidence="1 2">Run_B_J11</strain>
    </source>
</reference>
<proteinExistence type="predicted"/>
<dbReference type="Proteomes" id="UP000019184">
    <property type="component" value="Unassembled WGS sequence"/>
</dbReference>
<dbReference type="GO" id="GO:0016757">
    <property type="term" value="F:glycosyltransferase activity"/>
    <property type="evidence" value="ECO:0007669"/>
    <property type="project" value="TreeGrafter"/>
</dbReference>
<dbReference type="SUPFAM" id="SSF53756">
    <property type="entry name" value="UDP-Glycosyltransferase/glycogen phosphorylase"/>
    <property type="match status" value="1"/>
</dbReference>
<dbReference type="CDD" id="cd03801">
    <property type="entry name" value="GT4_PimA-like"/>
    <property type="match status" value="1"/>
</dbReference>
<accession>A0A7U7G7R1</accession>
<dbReference type="AlphaFoldDB" id="A0A7U7G7R1"/>